<name>A0A0E9R3S9_ANGAN</name>
<dbReference type="EMBL" id="GBXM01085165">
    <property type="protein sequence ID" value="JAH23412.1"/>
    <property type="molecule type" value="Transcribed_RNA"/>
</dbReference>
<sequence>MELQFESNTFQTLHSMNCKTAGSICCSWAQY</sequence>
<proteinExistence type="predicted"/>
<reference evidence="1" key="2">
    <citation type="journal article" date="2015" name="Fish Shellfish Immunol.">
        <title>Early steps in the European eel (Anguilla anguilla)-Vibrio vulnificus interaction in the gills: Role of the RtxA13 toxin.</title>
        <authorList>
            <person name="Callol A."/>
            <person name="Pajuelo D."/>
            <person name="Ebbesson L."/>
            <person name="Teles M."/>
            <person name="MacKenzie S."/>
            <person name="Amaro C."/>
        </authorList>
    </citation>
    <scope>NUCLEOTIDE SEQUENCE</scope>
</reference>
<dbReference type="AlphaFoldDB" id="A0A0E9R3S9"/>
<evidence type="ECO:0000313" key="1">
    <source>
        <dbReference type="EMBL" id="JAH23412.1"/>
    </source>
</evidence>
<organism evidence="1">
    <name type="scientific">Anguilla anguilla</name>
    <name type="common">European freshwater eel</name>
    <name type="synonym">Muraena anguilla</name>
    <dbReference type="NCBI Taxonomy" id="7936"/>
    <lineage>
        <taxon>Eukaryota</taxon>
        <taxon>Metazoa</taxon>
        <taxon>Chordata</taxon>
        <taxon>Craniata</taxon>
        <taxon>Vertebrata</taxon>
        <taxon>Euteleostomi</taxon>
        <taxon>Actinopterygii</taxon>
        <taxon>Neopterygii</taxon>
        <taxon>Teleostei</taxon>
        <taxon>Anguilliformes</taxon>
        <taxon>Anguillidae</taxon>
        <taxon>Anguilla</taxon>
    </lineage>
</organism>
<reference evidence="1" key="1">
    <citation type="submission" date="2014-11" db="EMBL/GenBank/DDBJ databases">
        <authorList>
            <person name="Amaro Gonzalez C."/>
        </authorList>
    </citation>
    <scope>NUCLEOTIDE SEQUENCE</scope>
</reference>
<accession>A0A0E9R3S9</accession>
<protein>
    <submittedName>
        <fullName evidence="1">Uncharacterized protein</fullName>
    </submittedName>
</protein>